<comment type="caution">
    <text evidence="4">The sequence shown here is derived from an EMBL/GenBank/DDBJ whole genome shotgun (WGS) entry which is preliminary data.</text>
</comment>
<dbReference type="OrthoDB" id="9811902at2"/>
<dbReference type="PANTHER" id="PTHR12526:SF622">
    <property type="entry name" value="GLYCOSYLTRANSFERASE (GROUP I)"/>
    <property type="match status" value="1"/>
</dbReference>
<dbReference type="InterPro" id="IPR001296">
    <property type="entry name" value="Glyco_trans_1"/>
</dbReference>
<sequence>MKILIVSQSFYPDHFKINELIKDFAKAGHEVTVLSGLGDYTTGKVHPNYRFFRNRTEQYNGCTVKRVRTISRRTGPIFRSLNYLSFWFFGSIWAFFAAKKFDMVYVYQPSPATMIYPGITAAKRSQAPLLIYCLDIWPEAVKAMSIQEESMPFRMIHKLSTHAYQQASFILVSSQSFLTYMHEVNHIPYEKMAFLPQHAEDSLEIPKEIPISIQQAKHNFVFTGNIGYVQDIETIIKATALVPKDYDFRVHIVGDGSNLATCQQLAKELQLEEKVVFYGRQPSHLMPVFYDMADACLLTLKYENKIGLTIPAKLQGYMAAGKPVLAAIEGDAKQVIKEADCGLCVAASDEQGLADGLVQFMAYSPQELKQMGENAKTYVAAHFTKDTFVTKTLETMKKLVRKKGSHD</sequence>
<dbReference type="SUPFAM" id="SSF53756">
    <property type="entry name" value="UDP-Glycosyltransferase/glycogen phosphorylase"/>
    <property type="match status" value="1"/>
</dbReference>
<dbReference type="PANTHER" id="PTHR12526">
    <property type="entry name" value="GLYCOSYLTRANSFERASE"/>
    <property type="match status" value="1"/>
</dbReference>
<keyword evidence="1" id="KW-0472">Membrane</keyword>
<dbReference type="CDD" id="cd03794">
    <property type="entry name" value="GT4_WbuB-like"/>
    <property type="match status" value="1"/>
</dbReference>
<feature type="domain" description="Glycosyltransferase subfamily 4-like N-terminal" evidence="3">
    <location>
        <begin position="18"/>
        <end position="196"/>
    </location>
</feature>
<organism evidence="4 5">
    <name type="scientific">Vagococcus humatus</name>
    <dbReference type="NCBI Taxonomy" id="1889241"/>
    <lineage>
        <taxon>Bacteria</taxon>
        <taxon>Bacillati</taxon>
        <taxon>Bacillota</taxon>
        <taxon>Bacilli</taxon>
        <taxon>Lactobacillales</taxon>
        <taxon>Enterococcaceae</taxon>
        <taxon>Vagococcus</taxon>
    </lineage>
</organism>
<feature type="domain" description="Glycosyl transferase family 1" evidence="2">
    <location>
        <begin position="216"/>
        <end position="376"/>
    </location>
</feature>
<dbReference type="InterPro" id="IPR028098">
    <property type="entry name" value="Glyco_trans_4-like_N"/>
</dbReference>
<proteinExistence type="predicted"/>
<accession>A0A3R9YF87</accession>
<protein>
    <submittedName>
        <fullName evidence="4">Glycosyltransferase WbuB</fullName>
    </submittedName>
</protein>
<dbReference type="Pfam" id="PF00534">
    <property type="entry name" value="Glycos_transf_1"/>
    <property type="match status" value="1"/>
</dbReference>
<dbReference type="Pfam" id="PF13579">
    <property type="entry name" value="Glyco_trans_4_4"/>
    <property type="match status" value="1"/>
</dbReference>
<reference evidence="4 5" key="1">
    <citation type="submission" date="2018-03" db="EMBL/GenBank/DDBJ databases">
        <authorList>
            <person name="Gulvik C.A."/>
        </authorList>
    </citation>
    <scope>NUCLEOTIDE SEQUENCE [LARGE SCALE GENOMIC DNA]</scope>
    <source>
        <strain evidence="4 5">JCM 31581</strain>
    </source>
</reference>
<keyword evidence="4" id="KW-0808">Transferase</keyword>
<evidence type="ECO:0000313" key="5">
    <source>
        <dbReference type="Proteomes" id="UP000277864"/>
    </source>
</evidence>
<dbReference type="EMBL" id="PXZH01000001">
    <property type="protein sequence ID" value="RST89826.1"/>
    <property type="molecule type" value="Genomic_DNA"/>
</dbReference>
<name>A0A3R9YF87_9ENTE</name>
<dbReference type="GO" id="GO:0016757">
    <property type="term" value="F:glycosyltransferase activity"/>
    <property type="evidence" value="ECO:0007669"/>
    <property type="project" value="InterPro"/>
</dbReference>
<dbReference type="RefSeq" id="WP_125942437.1">
    <property type="nucleotide sequence ID" value="NZ_PXZH01000001.1"/>
</dbReference>
<gene>
    <name evidence="4" type="ORF">C7P63_01735</name>
</gene>
<keyword evidence="5" id="KW-1185">Reference proteome</keyword>
<keyword evidence="1" id="KW-0812">Transmembrane</keyword>
<evidence type="ECO:0000259" key="3">
    <source>
        <dbReference type="Pfam" id="PF13579"/>
    </source>
</evidence>
<keyword evidence="1" id="KW-1133">Transmembrane helix</keyword>
<feature type="transmembrane region" description="Helical" evidence="1">
    <location>
        <begin position="81"/>
        <end position="98"/>
    </location>
</feature>
<evidence type="ECO:0000259" key="2">
    <source>
        <dbReference type="Pfam" id="PF00534"/>
    </source>
</evidence>
<evidence type="ECO:0000256" key="1">
    <source>
        <dbReference type="SAM" id="Phobius"/>
    </source>
</evidence>
<evidence type="ECO:0000313" key="4">
    <source>
        <dbReference type="EMBL" id="RST89826.1"/>
    </source>
</evidence>
<dbReference type="Proteomes" id="UP000277864">
    <property type="component" value="Unassembled WGS sequence"/>
</dbReference>
<dbReference type="AlphaFoldDB" id="A0A3R9YF87"/>
<dbReference type="Gene3D" id="3.40.50.2000">
    <property type="entry name" value="Glycogen Phosphorylase B"/>
    <property type="match status" value="2"/>
</dbReference>